<name>A0A132AGW3_SARSC</name>
<reference evidence="3" key="4">
    <citation type="submission" date="2022-06" db="UniProtKB">
        <authorList>
            <consortium name="EnsemblMetazoa"/>
        </authorList>
    </citation>
    <scope>IDENTIFICATION</scope>
</reference>
<dbReference type="EMBL" id="WVUK01000062">
    <property type="protein sequence ID" value="KAF7490726.1"/>
    <property type="molecule type" value="Genomic_DNA"/>
</dbReference>
<evidence type="ECO:0000313" key="2">
    <source>
        <dbReference type="EMBL" id="KPM10049.1"/>
    </source>
</evidence>
<accession>A0A132AGW3</accession>
<dbReference type="GO" id="GO:0003723">
    <property type="term" value="F:RNA binding"/>
    <property type="evidence" value="ECO:0007669"/>
    <property type="project" value="InterPro"/>
</dbReference>
<evidence type="ECO:0000313" key="4">
    <source>
        <dbReference type="Proteomes" id="UP000070412"/>
    </source>
</evidence>
<sequence length="292" mass="33479">MLKPSSIFFRKSGKKIFTKAFVAAHKDFGVTIKEIVDWIKLALYFEDPTHSISKGILMCNYAPIYPELFQTGVCLFGFGTNMHRIAALSKHIEHEYIVEGILGQETLDNYSGSSVIKMNDHSHITEDLIVANIKKFIGLIEQKNPVKVAQKTSQSIRKSINVDEIYGSEPSDRSEENSQLNFEGIIRTKECYDIELLSLKDRLIKFRIISDGLFSCRAFIRDLGLSLHCPSSLHSLHLNRMGPIRSNQTLLKHELHYNQLVNCADEITQICMDYFAKLREQYPLATNRHRRI</sequence>
<reference evidence="4" key="2">
    <citation type="journal article" date="2020" name="PLoS Negl. Trop. Dis.">
        <title>High-quality nuclear genome for Sarcoptes scabiei-A critical resource for a neglected parasite.</title>
        <authorList>
            <person name="Korhonen P.K."/>
            <person name="Gasser R.B."/>
            <person name="Ma G."/>
            <person name="Wang T."/>
            <person name="Stroehlein A.J."/>
            <person name="Young N.D."/>
            <person name="Ang C.S."/>
            <person name="Fernando D.D."/>
            <person name="Lu H.C."/>
            <person name="Taylor S."/>
            <person name="Reynolds S.L."/>
            <person name="Mofiz E."/>
            <person name="Najaraj S.H."/>
            <person name="Gowda H."/>
            <person name="Madugundu A."/>
            <person name="Renuse S."/>
            <person name="Holt D."/>
            <person name="Pandey A."/>
            <person name="Papenfuss A.T."/>
            <person name="Fischer K."/>
        </authorList>
    </citation>
    <scope>NUCLEOTIDE SEQUENCE [LARGE SCALE GENOMIC DNA]</scope>
</reference>
<protein>
    <submittedName>
        <fullName evidence="2 3">Uncharacterized protein</fullName>
    </submittedName>
</protein>
<dbReference type="SUPFAM" id="SSF55120">
    <property type="entry name" value="Pseudouridine synthase"/>
    <property type="match status" value="1"/>
</dbReference>
<dbReference type="GO" id="GO:0001522">
    <property type="term" value="P:pseudouridine synthesis"/>
    <property type="evidence" value="ECO:0007669"/>
    <property type="project" value="InterPro"/>
</dbReference>
<evidence type="ECO:0000313" key="1">
    <source>
        <dbReference type="EMBL" id="KAF7490726.1"/>
    </source>
</evidence>
<dbReference type="VEuPathDB" id="VectorBase:SSCA003707"/>
<dbReference type="EMBL" id="JXLN01014445">
    <property type="protein sequence ID" value="KPM10049.1"/>
    <property type="molecule type" value="Genomic_DNA"/>
</dbReference>
<dbReference type="Gene3D" id="3.30.2350.10">
    <property type="entry name" value="Pseudouridine synthase"/>
    <property type="match status" value="1"/>
</dbReference>
<dbReference type="AlphaFoldDB" id="A0A132AGW3"/>
<gene>
    <name evidence="2" type="ORF">QR98_0085960</name>
    <name evidence="1" type="ORF">SSS_3243</name>
</gene>
<dbReference type="Proteomes" id="UP000616769">
    <property type="component" value="Unassembled WGS sequence"/>
</dbReference>
<reference evidence="1" key="3">
    <citation type="submission" date="2020-01" db="EMBL/GenBank/DDBJ databases">
        <authorList>
            <person name="Korhonen P.K.K."/>
            <person name="Guangxu M.G."/>
            <person name="Wang T.W."/>
            <person name="Stroehlein A.J.S."/>
            <person name="Young N.D."/>
            <person name="Ang C.-S.A."/>
            <person name="Fernando D.W.F."/>
            <person name="Lu H.L."/>
            <person name="Taylor S.T."/>
            <person name="Ehtesham M.E.M."/>
            <person name="Najaraj S.H.N."/>
            <person name="Harsha G.H.G."/>
            <person name="Madugundu A.M."/>
            <person name="Renuse S.R."/>
            <person name="Holt D.H."/>
            <person name="Pandey A.P."/>
            <person name="Papenfuss A.P."/>
            <person name="Gasser R.B.G."/>
            <person name="Fischer K.F."/>
        </authorList>
    </citation>
    <scope>NUCLEOTIDE SEQUENCE</scope>
    <source>
        <strain evidence="1">SSS_KF_BRIS2020</strain>
    </source>
</reference>
<organism evidence="2 5">
    <name type="scientific">Sarcoptes scabiei</name>
    <name type="common">Itch mite</name>
    <name type="synonym">Acarus scabiei</name>
    <dbReference type="NCBI Taxonomy" id="52283"/>
    <lineage>
        <taxon>Eukaryota</taxon>
        <taxon>Metazoa</taxon>
        <taxon>Ecdysozoa</taxon>
        <taxon>Arthropoda</taxon>
        <taxon>Chelicerata</taxon>
        <taxon>Arachnida</taxon>
        <taxon>Acari</taxon>
        <taxon>Acariformes</taxon>
        <taxon>Sarcoptiformes</taxon>
        <taxon>Astigmata</taxon>
        <taxon>Psoroptidia</taxon>
        <taxon>Sarcoptoidea</taxon>
        <taxon>Sarcoptidae</taxon>
        <taxon>Sarcoptinae</taxon>
        <taxon>Sarcoptes</taxon>
    </lineage>
</organism>
<evidence type="ECO:0000313" key="3">
    <source>
        <dbReference type="EnsemblMetazoa" id="KAF7490726.1"/>
    </source>
</evidence>
<dbReference type="OrthoDB" id="9995526at2759"/>
<dbReference type="GO" id="GO:0009982">
    <property type="term" value="F:pseudouridine synthase activity"/>
    <property type="evidence" value="ECO:0007669"/>
    <property type="project" value="InterPro"/>
</dbReference>
<reference evidence="2 5" key="1">
    <citation type="journal article" date="2015" name="Parasit. Vectors">
        <title>Draft genome of the scabies mite.</title>
        <authorList>
            <person name="Rider S.D.Jr."/>
            <person name="Morgan M.S."/>
            <person name="Arlian L.G."/>
        </authorList>
    </citation>
    <scope>NUCLEOTIDE SEQUENCE [LARGE SCALE GENOMIC DNA]</scope>
    <source>
        <strain evidence="2">Arlian Lab</strain>
    </source>
</reference>
<dbReference type="OMA" id="HIEHEYI"/>
<dbReference type="InterPro" id="IPR020103">
    <property type="entry name" value="PsdUridine_synth_cat_dom_sf"/>
</dbReference>
<proteinExistence type="predicted"/>
<dbReference type="Proteomes" id="UP000070412">
    <property type="component" value="Unassembled WGS sequence"/>
</dbReference>
<keyword evidence="4" id="KW-1185">Reference proteome</keyword>
<dbReference type="EnsemblMetazoa" id="SSS_3243s_mrna">
    <property type="protein sequence ID" value="KAF7490726.1"/>
    <property type="gene ID" value="SSS_3243"/>
</dbReference>
<evidence type="ECO:0000313" key="5">
    <source>
        <dbReference type="Proteomes" id="UP000616769"/>
    </source>
</evidence>